<reference evidence="3" key="1">
    <citation type="journal article" date="2019" name="Int. J. Syst. Evol. Microbiol.">
        <title>The Global Catalogue of Microorganisms (GCM) 10K type strain sequencing project: providing services to taxonomists for standard genome sequencing and annotation.</title>
        <authorList>
            <consortium name="The Broad Institute Genomics Platform"/>
            <consortium name="The Broad Institute Genome Sequencing Center for Infectious Disease"/>
            <person name="Wu L."/>
            <person name="Ma J."/>
        </authorList>
    </citation>
    <scope>NUCLEOTIDE SEQUENCE [LARGE SCALE GENOMIC DNA]</scope>
    <source>
        <strain evidence="3">CCUG 39402</strain>
    </source>
</reference>
<name>A0ABW1TWP7_9BURK</name>
<proteinExistence type="predicted"/>
<dbReference type="GO" id="GO:0004035">
    <property type="term" value="F:alkaline phosphatase activity"/>
    <property type="evidence" value="ECO:0007669"/>
    <property type="project" value="UniProtKB-EC"/>
</dbReference>
<dbReference type="InterPro" id="IPR043904">
    <property type="entry name" value="PhoD_2-like"/>
</dbReference>
<dbReference type="Gene3D" id="3.60.21.70">
    <property type="entry name" value="PhoD-like phosphatase"/>
    <property type="match status" value="1"/>
</dbReference>
<dbReference type="CDD" id="cd07389">
    <property type="entry name" value="MPP_PhoD"/>
    <property type="match status" value="1"/>
</dbReference>
<gene>
    <name evidence="2" type="ORF">ACFQND_12505</name>
</gene>
<evidence type="ECO:0000313" key="3">
    <source>
        <dbReference type="Proteomes" id="UP001596270"/>
    </source>
</evidence>
<keyword evidence="3" id="KW-1185">Reference proteome</keyword>
<dbReference type="InterPro" id="IPR018946">
    <property type="entry name" value="PhoD-like_MPP"/>
</dbReference>
<dbReference type="PANTHER" id="PTHR46689">
    <property type="entry name" value="MEMBRANE PROTEIN, PUTATIVE-RELATED"/>
    <property type="match status" value="1"/>
</dbReference>
<dbReference type="Pfam" id="PF19050">
    <property type="entry name" value="PhoD_2"/>
    <property type="match status" value="1"/>
</dbReference>
<dbReference type="EMBL" id="JBHSRS010000062">
    <property type="protein sequence ID" value="MFC6282049.1"/>
    <property type="molecule type" value="Genomic_DNA"/>
</dbReference>
<dbReference type="InterPro" id="IPR038607">
    <property type="entry name" value="PhoD-like_sf"/>
</dbReference>
<dbReference type="InterPro" id="IPR029052">
    <property type="entry name" value="Metallo-depent_PP-like"/>
</dbReference>
<dbReference type="Proteomes" id="UP001596270">
    <property type="component" value="Unassembled WGS sequence"/>
</dbReference>
<sequence length="483" mass="53984">MTLPTTIGPILFARGTDEFQCELSAVVVTPDNVAPPLVGPADGEGVRPARLYSQFGRTVWRYDFRLPAREDATYRFGNATFPVAADLSKDVRIAYVSCNGQEHADADRPAAERNAMWRRLATEHARTPFGLLLHGGDQLYADEVFQSHPALARWAETARAKKTEQVFSEDMRKAAESHYFHRYLMLLAQPEIAHLVARVPSLMMWDDHDIFDGWGSLPEKLLDGQVGRGLFDIARRMFMLFQVGATDKIPLVGEDGSQDRSLTQVIRFPRLSVIAPDLRSERRPTQVMGPAGWATFERALAQTNSGDQILVMSSVPILGPRLSWIEKLLDLLPGVQKYEDDMLDQWQSKAHRPEWQRMLETLQRRATEGRNPITVLSGEIHLATRGEMAFTDGTIMHQLVASGIAHLPPPLSYACVLGYLAALGESPLPGQPVHLKPLPGHRQIYAAERNYAVINRRGEEWSVEWELEVSGRTPAMALEGSHG</sequence>
<feature type="domain" description="PhoD-like phosphatase" evidence="1">
    <location>
        <begin position="110"/>
        <end position="330"/>
    </location>
</feature>
<evidence type="ECO:0000313" key="2">
    <source>
        <dbReference type="EMBL" id="MFC6282049.1"/>
    </source>
</evidence>
<organism evidence="2 3">
    <name type="scientific">Polaromonas aquatica</name>
    <dbReference type="NCBI Taxonomy" id="332657"/>
    <lineage>
        <taxon>Bacteria</taxon>
        <taxon>Pseudomonadati</taxon>
        <taxon>Pseudomonadota</taxon>
        <taxon>Betaproteobacteria</taxon>
        <taxon>Burkholderiales</taxon>
        <taxon>Comamonadaceae</taxon>
        <taxon>Polaromonas</taxon>
    </lineage>
</organism>
<accession>A0ABW1TWP7</accession>
<comment type="caution">
    <text evidence="2">The sequence shown here is derived from an EMBL/GenBank/DDBJ whole genome shotgun (WGS) entry which is preliminary data.</text>
</comment>
<dbReference type="EC" id="3.1.3.1" evidence="2"/>
<dbReference type="PANTHER" id="PTHR46689:SF1">
    <property type="entry name" value="PHOD-LIKE PHOSPHATASE DOMAIN-CONTAINING PROTEIN"/>
    <property type="match status" value="1"/>
</dbReference>
<protein>
    <submittedName>
        <fullName evidence="2">Alkaline phosphatase D family protein</fullName>
        <ecNumber evidence="2">3.1.3.1</ecNumber>
    </submittedName>
</protein>
<evidence type="ECO:0000259" key="1">
    <source>
        <dbReference type="Pfam" id="PF19050"/>
    </source>
</evidence>
<dbReference type="RefSeq" id="WP_371435620.1">
    <property type="nucleotide sequence ID" value="NZ_JBHSRS010000062.1"/>
</dbReference>
<keyword evidence="2" id="KW-0378">Hydrolase</keyword>
<dbReference type="SUPFAM" id="SSF56300">
    <property type="entry name" value="Metallo-dependent phosphatases"/>
    <property type="match status" value="1"/>
</dbReference>